<accession>A0ABP6XKH1</accession>
<dbReference type="InterPro" id="IPR028082">
    <property type="entry name" value="Peripla_BP_I"/>
</dbReference>
<reference evidence="6" key="1">
    <citation type="journal article" date="2019" name="Int. J. Syst. Evol. Microbiol.">
        <title>The Global Catalogue of Microorganisms (GCM) 10K type strain sequencing project: providing services to taxonomists for standard genome sequencing and annotation.</title>
        <authorList>
            <consortium name="The Broad Institute Genomics Platform"/>
            <consortium name="The Broad Institute Genome Sequencing Center for Infectious Disease"/>
            <person name="Wu L."/>
            <person name="Ma J."/>
        </authorList>
    </citation>
    <scope>NUCLEOTIDE SEQUENCE [LARGE SCALE GENOMIC DNA]</scope>
    <source>
        <strain evidence="6">JCM 17326</strain>
    </source>
</reference>
<dbReference type="InterPro" id="IPR010982">
    <property type="entry name" value="Lambda_DNA-bd_dom_sf"/>
</dbReference>
<feature type="domain" description="HTH lacI-type" evidence="4">
    <location>
        <begin position="17"/>
        <end position="71"/>
    </location>
</feature>
<dbReference type="GO" id="GO:0003677">
    <property type="term" value="F:DNA binding"/>
    <property type="evidence" value="ECO:0007669"/>
    <property type="project" value="UniProtKB-KW"/>
</dbReference>
<keyword evidence="6" id="KW-1185">Reference proteome</keyword>
<evidence type="ECO:0000256" key="3">
    <source>
        <dbReference type="ARBA" id="ARBA00023163"/>
    </source>
</evidence>
<dbReference type="PROSITE" id="PS50932">
    <property type="entry name" value="HTH_LACI_2"/>
    <property type="match status" value="1"/>
</dbReference>
<dbReference type="SUPFAM" id="SSF47413">
    <property type="entry name" value="lambda repressor-like DNA-binding domains"/>
    <property type="match status" value="1"/>
</dbReference>
<evidence type="ECO:0000256" key="2">
    <source>
        <dbReference type="ARBA" id="ARBA00023125"/>
    </source>
</evidence>
<gene>
    <name evidence="5" type="ORF">GCM10022419_055390</name>
</gene>
<name>A0ABP6XKH1_9ACTN</name>
<dbReference type="Gene3D" id="3.40.50.2300">
    <property type="match status" value="2"/>
</dbReference>
<protein>
    <submittedName>
        <fullName evidence="5">LacI family DNA-binding transcriptional regulator</fullName>
    </submittedName>
</protein>
<proteinExistence type="predicted"/>
<dbReference type="Pfam" id="PF13377">
    <property type="entry name" value="Peripla_BP_3"/>
    <property type="match status" value="1"/>
</dbReference>
<organism evidence="5 6">
    <name type="scientific">Nonomuraea rosea</name>
    <dbReference type="NCBI Taxonomy" id="638574"/>
    <lineage>
        <taxon>Bacteria</taxon>
        <taxon>Bacillati</taxon>
        <taxon>Actinomycetota</taxon>
        <taxon>Actinomycetes</taxon>
        <taxon>Streptosporangiales</taxon>
        <taxon>Streptosporangiaceae</taxon>
        <taxon>Nonomuraea</taxon>
    </lineage>
</organism>
<dbReference type="Pfam" id="PF00356">
    <property type="entry name" value="LacI"/>
    <property type="match status" value="1"/>
</dbReference>
<evidence type="ECO:0000256" key="1">
    <source>
        <dbReference type="ARBA" id="ARBA00023015"/>
    </source>
</evidence>
<dbReference type="PANTHER" id="PTHR30146:SF109">
    <property type="entry name" value="HTH-TYPE TRANSCRIPTIONAL REGULATOR GALS"/>
    <property type="match status" value="1"/>
</dbReference>
<evidence type="ECO:0000313" key="5">
    <source>
        <dbReference type="EMBL" id="GAA3567533.1"/>
    </source>
</evidence>
<comment type="caution">
    <text evidence="5">The sequence shown here is derived from an EMBL/GenBank/DDBJ whole genome shotgun (WGS) entry which is preliminary data.</text>
</comment>
<dbReference type="CDD" id="cd06267">
    <property type="entry name" value="PBP1_LacI_sugar_binding-like"/>
    <property type="match status" value="1"/>
</dbReference>
<keyword evidence="3" id="KW-0804">Transcription</keyword>
<evidence type="ECO:0000259" key="4">
    <source>
        <dbReference type="PROSITE" id="PS50932"/>
    </source>
</evidence>
<dbReference type="SMART" id="SM00354">
    <property type="entry name" value="HTH_LACI"/>
    <property type="match status" value="1"/>
</dbReference>
<keyword evidence="2 5" id="KW-0238">DNA-binding</keyword>
<evidence type="ECO:0000313" key="6">
    <source>
        <dbReference type="Proteomes" id="UP001500630"/>
    </source>
</evidence>
<dbReference type="PANTHER" id="PTHR30146">
    <property type="entry name" value="LACI-RELATED TRANSCRIPTIONAL REPRESSOR"/>
    <property type="match status" value="1"/>
</dbReference>
<dbReference type="Gene3D" id="1.10.260.40">
    <property type="entry name" value="lambda repressor-like DNA-binding domains"/>
    <property type="match status" value="1"/>
</dbReference>
<sequence length="361" mass="39105">MGNHTESGSAMREARRTTLKHIAESLGVSVNTVSRALADKDSVGVETRNRVKAEAERLGYVPNSTARSLVLGSASTLGMVITNPSNPFYAQLISGMEQHCRRHGYSLLLMATEESLANERRAAEELLRRGVDGVLVVTVQEGADHWRRFRAAGVPVVLINRDVPELNTDLVGVDHVKGGYEAARHAIAQGARKIYFLEEDLGVSSVADRVEGYRRAMADSGLPIEPDTMIKVPTRRLEQSAMPWDPSEAYRLAREVVRTAQRPMAFVAGNDYFALGVYRVADEAGLRIPEDILVVGYGGHPFAPYVIPSLTTVELPAADIAVSAVDHMLRRLKGPAAEGTPEQILFPPSLVVRASSGGSGT</sequence>
<dbReference type="CDD" id="cd01392">
    <property type="entry name" value="HTH_LacI"/>
    <property type="match status" value="1"/>
</dbReference>
<dbReference type="SUPFAM" id="SSF53822">
    <property type="entry name" value="Periplasmic binding protein-like I"/>
    <property type="match status" value="1"/>
</dbReference>
<dbReference type="InterPro" id="IPR000843">
    <property type="entry name" value="HTH_LacI"/>
</dbReference>
<keyword evidence="1" id="KW-0805">Transcription regulation</keyword>
<dbReference type="EMBL" id="BAABDQ010000012">
    <property type="protein sequence ID" value="GAA3567533.1"/>
    <property type="molecule type" value="Genomic_DNA"/>
</dbReference>
<dbReference type="InterPro" id="IPR046335">
    <property type="entry name" value="LacI/GalR-like_sensor"/>
</dbReference>
<dbReference type="Proteomes" id="UP001500630">
    <property type="component" value="Unassembled WGS sequence"/>
</dbReference>